<evidence type="ECO:0000313" key="2">
    <source>
        <dbReference type="Proteomes" id="UP000092527"/>
    </source>
</evidence>
<sequence length="63" mass="7402">WQRGTNENANGLLRQYCPKGMDMTPVSEVKIQAAVDKLNHRPRKCLNWKTPYEVYFDKVLHLV</sequence>
<dbReference type="Proteomes" id="UP000092527">
    <property type="component" value="Unassembled WGS sequence"/>
</dbReference>
<dbReference type="GO" id="GO:0004803">
    <property type="term" value="F:transposase activity"/>
    <property type="evidence" value="ECO:0007669"/>
    <property type="project" value="TreeGrafter"/>
</dbReference>
<accession>A0AB36E3T7</accession>
<proteinExistence type="predicted"/>
<dbReference type="Gene3D" id="3.30.420.10">
    <property type="entry name" value="Ribonuclease H-like superfamily/Ribonuclease H"/>
    <property type="match status" value="1"/>
</dbReference>
<evidence type="ECO:0008006" key="3">
    <source>
        <dbReference type="Google" id="ProtNLM"/>
    </source>
</evidence>
<dbReference type="GO" id="GO:0032196">
    <property type="term" value="P:transposition"/>
    <property type="evidence" value="ECO:0007669"/>
    <property type="project" value="TreeGrafter"/>
</dbReference>
<dbReference type="GO" id="GO:0005829">
    <property type="term" value="C:cytosol"/>
    <property type="evidence" value="ECO:0007669"/>
    <property type="project" value="TreeGrafter"/>
</dbReference>
<comment type="caution">
    <text evidence="1">The sequence shown here is derived from an EMBL/GenBank/DDBJ whole genome shotgun (WGS) entry which is preliminary data.</text>
</comment>
<dbReference type="EMBL" id="JTJU01000015">
    <property type="protein sequence ID" value="OBX11291.1"/>
    <property type="molecule type" value="Genomic_DNA"/>
</dbReference>
<dbReference type="AlphaFoldDB" id="A0AB36E3T7"/>
<name>A0AB36E3T7_9PAST</name>
<dbReference type="PANTHER" id="PTHR10948">
    <property type="entry name" value="TRANSPOSASE"/>
    <property type="match status" value="1"/>
</dbReference>
<dbReference type="GO" id="GO:0003676">
    <property type="term" value="F:nucleic acid binding"/>
    <property type="evidence" value="ECO:0007669"/>
    <property type="project" value="InterPro"/>
</dbReference>
<gene>
    <name evidence="1" type="ORF">QV09_02880</name>
</gene>
<dbReference type="SUPFAM" id="SSF53098">
    <property type="entry name" value="Ribonuclease H-like"/>
    <property type="match status" value="1"/>
</dbReference>
<protein>
    <recommendedName>
        <fullName evidence="3">IS30 family transposase</fullName>
    </recommendedName>
</protein>
<dbReference type="InterPro" id="IPR051917">
    <property type="entry name" value="Transposase-Integrase"/>
</dbReference>
<reference evidence="1 2" key="1">
    <citation type="submission" date="2014-11" db="EMBL/GenBank/DDBJ databases">
        <title>Pan-genome of Gallibacterium spp.</title>
        <authorList>
            <person name="Kudirkiene E."/>
            <person name="Bojesen A.M."/>
        </authorList>
    </citation>
    <scope>NUCLEOTIDE SEQUENCE [LARGE SCALE GENOMIC DNA]</scope>
    <source>
        <strain evidence="1 2">18469/18</strain>
    </source>
</reference>
<feature type="non-terminal residue" evidence="1">
    <location>
        <position position="1"/>
    </location>
</feature>
<organism evidence="1 2">
    <name type="scientific">Gallibacterium salpingitidis</name>
    <dbReference type="NCBI Taxonomy" id="505341"/>
    <lineage>
        <taxon>Bacteria</taxon>
        <taxon>Pseudomonadati</taxon>
        <taxon>Pseudomonadota</taxon>
        <taxon>Gammaproteobacteria</taxon>
        <taxon>Pasteurellales</taxon>
        <taxon>Pasteurellaceae</taxon>
        <taxon>Gallibacterium</taxon>
    </lineage>
</organism>
<evidence type="ECO:0000313" key="1">
    <source>
        <dbReference type="EMBL" id="OBX11291.1"/>
    </source>
</evidence>
<dbReference type="InterPro" id="IPR012337">
    <property type="entry name" value="RNaseH-like_sf"/>
</dbReference>
<dbReference type="PANTHER" id="PTHR10948:SF23">
    <property type="entry name" value="TRANSPOSASE INSI FOR INSERTION SEQUENCE ELEMENT IS30A-RELATED"/>
    <property type="match status" value="1"/>
</dbReference>
<dbReference type="RefSeq" id="WP_197495429.1">
    <property type="nucleotide sequence ID" value="NZ_JTJU01000015.1"/>
</dbReference>
<dbReference type="InterPro" id="IPR036397">
    <property type="entry name" value="RNaseH_sf"/>
</dbReference>